<keyword evidence="6" id="KW-1003">Cell membrane</keyword>
<dbReference type="EC" id="2.7.13.3" evidence="3"/>
<dbReference type="InterPro" id="IPR035965">
    <property type="entry name" value="PAS-like_dom_sf"/>
</dbReference>
<dbReference type="Pfam" id="PF13188">
    <property type="entry name" value="PAS_8"/>
    <property type="match status" value="1"/>
</dbReference>
<keyword evidence="7" id="KW-0597">Phosphoprotein</keyword>
<dbReference type="InterPro" id="IPR000014">
    <property type="entry name" value="PAS"/>
</dbReference>
<dbReference type="SMART" id="SM00388">
    <property type="entry name" value="HisKA"/>
    <property type="match status" value="1"/>
</dbReference>
<dbReference type="SUPFAM" id="SSF55874">
    <property type="entry name" value="ATPase domain of HSP90 chaperone/DNA topoisomerase II/histidine kinase"/>
    <property type="match status" value="1"/>
</dbReference>
<keyword evidence="12 19" id="KW-0418">Kinase</keyword>
<dbReference type="Proteomes" id="UP000192923">
    <property type="component" value="Unassembled WGS sequence"/>
</dbReference>
<dbReference type="InterPro" id="IPR021766">
    <property type="entry name" value="PhoR_N"/>
</dbReference>
<dbReference type="GO" id="GO:0016036">
    <property type="term" value="P:cellular response to phosphate starvation"/>
    <property type="evidence" value="ECO:0007669"/>
    <property type="project" value="TreeGrafter"/>
</dbReference>
<dbReference type="CDD" id="cd00082">
    <property type="entry name" value="HisKA"/>
    <property type="match status" value="1"/>
</dbReference>
<keyword evidence="11" id="KW-0547">Nucleotide-binding</keyword>
<sequence length="436" mass="48848">MSPWRSELSFVLLSLLFGAFFAKLFNQASLVLWLCLVSYLARHLFFVNRLLAWLQGGRASQMPQGDGVWEEIYYLIFRLRRRNKRRKKQLIQMLERFRTATAALPDATVVLGPRDEIDWFNEAAGQLLGLRRGDIGQQIGNLLRYPKFTDYLKRKDYHQATIGIPSPAAENVQLEIRVVPYGDDLRLLVAQDVTQLRFMERVRTDFIANVSHELRTPLTVLKGYLETLSDADATPPAYLKVFRRMEEQTTRMQSLIDGLLSLTRLESGAHALVPKPVDVPALLKLIREEAGLLSDRGPEIELRLETQAGLMGAEPELRSAFSNLVVNAVKYTPPEGRVTVRWRDEGQGARLDVEDTGPGIAQEHLPRLTERFYRVDVEGGKSGSGLGLAIAKHVMARHGAELKIASTPGKGSCFSCCFGEQRVIRALPLAAQATAA</sequence>
<gene>
    <name evidence="19" type="ORF">SAMN02949497_4569</name>
</gene>
<dbReference type="PANTHER" id="PTHR45453">
    <property type="entry name" value="PHOSPHATE REGULON SENSOR PROTEIN PHOR"/>
    <property type="match status" value="1"/>
</dbReference>
<evidence type="ECO:0000256" key="12">
    <source>
        <dbReference type="ARBA" id="ARBA00022777"/>
    </source>
</evidence>
<reference evidence="19 20" key="1">
    <citation type="submission" date="2016-12" db="EMBL/GenBank/DDBJ databases">
        <authorList>
            <person name="Song W.-J."/>
            <person name="Kurnit D.M."/>
        </authorList>
    </citation>
    <scope>NUCLEOTIDE SEQUENCE [LARGE SCALE GENOMIC DNA]</scope>
    <source>
        <strain evidence="19 20">175</strain>
    </source>
</reference>
<dbReference type="Gene3D" id="3.30.450.20">
    <property type="entry name" value="PAS domain"/>
    <property type="match status" value="1"/>
</dbReference>
<keyword evidence="15" id="KW-0902">Two-component regulatory system</keyword>
<evidence type="ECO:0000256" key="4">
    <source>
        <dbReference type="ARBA" id="ARBA00019665"/>
    </source>
</evidence>
<evidence type="ECO:0000256" key="1">
    <source>
        <dbReference type="ARBA" id="ARBA00000085"/>
    </source>
</evidence>
<organism evidence="19 20">
    <name type="scientific">Methylomagnum ishizawai</name>
    <dbReference type="NCBI Taxonomy" id="1760988"/>
    <lineage>
        <taxon>Bacteria</taxon>
        <taxon>Pseudomonadati</taxon>
        <taxon>Pseudomonadota</taxon>
        <taxon>Gammaproteobacteria</taxon>
        <taxon>Methylococcales</taxon>
        <taxon>Methylococcaceae</taxon>
        <taxon>Methylomagnum</taxon>
    </lineage>
</organism>
<dbReference type="EMBL" id="FXAM01000001">
    <property type="protein sequence ID" value="SMF97150.1"/>
    <property type="molecule type" value="Genomic_DNA"/>
</dbReference>
<keyword evidence="14" id="KW-1133">Transmembrane helix</keyword>
<dbReference type="Gene3D" id="3.30.565.10">
    <property type="entry name" value="Histidine kinase-like ATPase, C-terminal domain"/>
    <property type="match status" value="1"/>
</dbReference>
<keyword evidence="13" id="KW-0067">ATP-binding</keyword>
<dbReference type="InterPro" id="IPR036097">
    <property type="entry name" value="HisK_dim/P_sf"/>
</dbReference>
<dbReference type="SMART" id="SM00091">
    <property type="entry name" value="PAS"/>
    <property type="match status" value="1"/>
</dbReference>
<dbReference type="NCBIfam" id="NF008235">
    <property type="entry name" value="PRK11006.1"/>
    <property type="match status" value="1"/>
</dbReference>
<dbReference type="InterPro" id="IPR005467">
    <property type="entry name" value="His_kinase_dom"/>
</dbReference>
<dbReference type="PROSITE" id="PS50109">
    <property type="entry name" value="HIS_KIN"/>
    <property type="match status" value="1"/>
</dbReference>
<proteinExistence type="predicted"/>
<dbReference type="Pfam" id="PF02518">
    <property type="entry name" value="HATPase_c"/>
    <property type="match status" value="1"/>
</dbReference>
<dbReference type="FunFam" id="1.10.287.130:FF:000001">
    <property type="entry name" value="Two-component sensor histidine kinase"/>
    <property type="match status" value="1"/>
</dbReference>
<comment type="function">
    <text evidence="17">Member of the two-component regulatory system PhoR/PhoB involved in the phosphate regulon genes expression. PhoR may function as a membrane-associated protein kinase that phosphorylates PhoB in response to environmental signals.</text>
</comment>
<dbReference type="GO" id="GO:0005886">
    <property type="term" value="C:plasma membrane"/>
    <property type="evidence" value="ECO:0007669"/>
    <property type="project" value="UniProtKB-SubCell"/>
</dbReference>
<keyword evidence="5" id="KW-0813">Transport</keyword>
<dbReference type="STRING" id="1760988.SAMN02949497_4569"/>
<evidence type="ECO:0000256" key="10">
    <source>
        <dbReference type="ARBA" id="ARBA00022692"/>
    </source>
</evidence>
<dbReference type="InterPro" id="IPR003594">
    <property type="entry name" value="HATPase_dom"/>
</dbReference>
<evidence type="ECO:0000256" key="6">
    <source>
        <dbReference type="ARBA" id="ARBA00022475"/>
    </source>
</evidence>
<keyword evidence="8" id="KW-0592">Phosphate transport</keyword>
<dbReference type="NCBIfam" id="TIGR02966">
    <property type="entry name" value="phoR_proteo"/>
    <property type="match status" value="1"/>
</dbReference>
<comment type="subcellular location">
    <subcellularLocation>
        <location evidence="2">Cell membrane</location>
    </subcellularLocation>
</comment>
<dbReference type="SUPFAM" id="SSF55785">
    <property type="entry name" value="PYP-like sensor domain (PAS domain)"/>
    <property type="match status" value="1"/>
</dbReference>
<evidence type="ECO:0000256" key="13">
    <source>
        <dbReference type="ARBA" id="ARBA00022840"/>
    </source>
</evidence>
<dbReference type="PANTHER" id="PTHR45453:SF1">
    <property type="entry name" value="PHOSPHATE REGULON SENSOR PROTEIN PHOR"/>
    <property type="match status" value="1"/>
</dbReference>
<dbReference type="CDD" id="cd00130">
    <property type="entry name" value="PAS"/>
    <property type="match status" value="1"/>
</dbReference>
<dbReference type="Gene3D" id="1.10.287.130">
    <property type="match status" value="1"/>
</dbReference>
<keyword evidence="10" id="KW-0812">Transmembrane</keyword>
<evidence type="ECO:0000256" key="9">
    <source>
        <dbReference type="ARBA" id="ARBA00022679"/>
    </source>
</evidence>
<dbReference type="InterPro" id="IPR004358">
    <property type="entry name" value="Sig_transdc_His_kin-like_C"/>
</dbReference>
<dbReference type="OrthoDB" id="9813151at2"/>
<dbReference type="GO" id="GO:0006817">
    <property type="term" value="P:phosphate ion transport"/>
    <property type="evidence" value="ECO:0007669"/>
    <property type="project" value="UniProtKB-KW"/>
</dbReference>
<evidence type="ECO:0000313" key="19">
    <source>
        <dbReference type="EMBL" id="SMF97150.1"/>
    </source>
</evidence>
<keyword evidence="20" id="KW-1185">Reference proteome</keyword>
<dbReference type="GO" id="GO:0004721">
    <property type="term" value="F:phosphoprotein phosphatase activity"/>
    <property type="evidence" value="ECO:0007669"/>
    <property type="project" value="InterPro"/>
</dbReference>
<dbReference type="InterPro" id="IPR036890">
    <property type="entry name" value="HATPase_C_sf"/>
</dbReference>
<dbReference type="InterPro" id="IPR014310">
    <property type="entry name" value="Sig_transdc_His_kinase_PhoR"/>
</dbReference>
<dbReference type="Pfam" id="PF00512">
    <property type="entry name" value="HisKA"/>
    <property type="match status" value="1"/>
</dbReference>
<protein>
    <recommendedName>
        <fullName evidence="4">Phosphate regulon sensor protein PhoR</fullName>
        <ecNumber evidence="3">2.7.13.3</ecNumber>
    </recommendedName>
</protein>
<dbReference type="PRINTS" id="PR00344">
    <property type="entry name" value="BCTRLSENSOR"/>
</dbReference>
<evidence type="ECO:0000256" key="2">
    <source>
        <dbReference type="ARBA" id="ARBA00004236"/>
    </source>
</evidence>
<evidence type="ECO:0000256" key="17">
    <source>
        <dbReference type="ARBA" id="ARBA00025207"/>
    </source>
</evidence>
<dbReference type="AlphaFoldDB" id="A0A1Y6D402"/>
<dbReference type="InterPro" id="IPR003661">
    <property type="entry name" value="HisK_dim/P_dom"/>
</dbReference>
<evidence type="ECO:0000256" key="3">
    <source>
        <dbReference type="ARBA" id="ARBA00012438"/>
    </source>
</evidence>
<evidence type="ECO:0000256" key="11">
    <source>
        <dbReference type="ARBA" id="ARBA00022741"/>
    </source>
</evidence>
<evidence type="ECO:0000256" key="16">
    <source>
        <dbReference type="ARBA" id="ARBA00023136"/>
    </source>
</evidence>
<feature type="domain" description="Histidine kinase" evidence="18">
    <location>
        <begin position="209"/>
        <end position="422"/>
    </location>
</feature>
<evidence type="ECO:0000313" key="20">
    <source>
        <dbReference type="Proteomes" id="UP000192923"/>
    </source>
</evidence>
<evidence type="ECO:0000256" key="7">
    <source>
        <dbReference type="ARBA" id="ARBA00022553"/>
    </source>
</evidence>
<keyword evidence="9" id="KW-0808">Transferase</keyword>
<dbReference type="GO" id="GO:0005524">
    <property type="term" value="F:ATP binding"/>
    <property type="evidence" value="ECO:0007669"/>
    <property type="project" value="UniProtKB-KW"/>
</dbReference>
<evidence type="ECO:0000256" key="8">
    <source>
        <dbReference type="ARBA" id="ARBA00022592"/>
    </source>
</evidence>
<dbReference type="SUPFAM" id="SSF47384">
    <property type="entry name" value="Homodimeric domain of signal transducing histidine kinase"/>
    <property type="match status" value="1"/>
</dbReference>
<name>A0A1Y6D402_9GAMM</name>
<evidence type="ECO:0000256" key="5">
    <source>
        <dbReference type="ARBA" id="ARBA00022448"/>
    </source>
</evidence>
<dbReference type="RefSeq" id="WP_085215967.1">
    <property type="nucleotide sequence ID" value="NZ_FXAM01000001.1"/>
</dbReference>
<accession>A0A1Y6D402</accession>
<dbReference type="InterPro" id="IPR050351">
    <property type="entry name" value="BphY/WalK/GraS-like"/>
</dbReference>
<dbReference type="GO" id="GO:0000155">
    <property type="term" value="F:phosphorelay sensor kinase activity"/>
    <property type="evidence" value="ECO:0007669"/>
    <property type="project" value="InterPro"/>
</dbReference>
<evidence type="ECO:0000259" key="18">
    <source>
        <dbReference type="PROSITE" id="PS50109"/>
    </source>
</evidence>
<evidence type="ECO:0000256" key="15">
    <source>
        <dbReference type="ARBA" id="ARBA00023012"/>
    </source>
</evidence>
<comment type="catalytic activity">
    <reaction evidence="1">
        <text>ATP + protein L-histidine = ADP + protein N-phospho-L-histidine.</text>
        <dbReference type="EC" id="2.7.13.3"/>
    </reaction>
</comment>
<evidence type="ECO:0000256" key="14">
    <source>
        <dbReference type="ARBA" id="ARBA00022989"/>
    </source>
</evidence>
<keyword evidence="16" id="KW-0472">Membrane</keyword>
<dbReference type="SMART" id="SM00387">
    <property type="entry name" value="HATPase_c"/>
    <property type="match status" value="1"/>
</dbReference>
<dbReference type="Pfam" id="PF11808">
    <property type="entry name" value="PhoR"/>
    <property type="match status" value="1"/>
</dbReference>